<dbReference type="GeneID" id="113210074"/>
<evidence type="ECO:0000313" key="1">
    <source>
        <dbReference type="Proteomes" id="UP000504606"/>
    </source>
</evidence>
<organism evidence="1 2">
    <name type="scientific">Frankliniella occidentalis</name>
    <name type="common">Western flower thrips</name>
    <name type="synonym">Euthrips occidentalis</name>
    <dbReference type="NCBI Taxonomy" id="133901"/>
    <lineage>
        <taxon>Eukaryota</taxon>
        <taxon>Metazoa</taxon>
        <taxon>Ecdysozoa</taxon>
        <taxon>Arthropoda</taxon>
        <taxon>Hexapoda</taxon>
        <taxon>Insecta</taxon>
        <taxon>Pterygota</taxon>
        <taxon>Neoptera</taxon>
        <taxon>Paraneoptera</taxon>
        <taxon>Thysanoptera</taxon>
        <taxon>Terebrantia</taxon>
        <taxon>Thripoidea</taxon>
        <taxon>Thripidae</taxon>
        <taxon>Frankliniella</taxon>
    </lineage>
</organism>
<dbReference type="AlphaFoldDB" id="A0A6J1SS70"/>
<dbReference type="Proteomes" id="UP000504606">
    <property type="component" value="Unplaced"/>
</dbReference>
<sequence>MESNVERDNPIKFARGSYFQQLSPMTIGPIWQTPLTDLTAGIVTAQEGPQMCAQMELMMLNCMEQYGYMRGMKMCGGYIQDLHECQMKDFERTRVQIMQEERRRQFRDGKLTKQFEECPPHL</sequence>
<protein>
    <submittedName>
        <fullName evidence="2">Uncharacterized protein LOC113210074</fullName>
    </submittedName>
</protein>
<proteinExistence type="predicted"/>
<reference evidence="2" key="1">
    <citation type="submission" date="2025-08" db="UniProtKB">
        <authorList>
            <consortium name="RefSeq"/>
        </authorList>
    </citation>
    <scope>IDENTIFICATION</scope>
    <source>
        <tissue evidence="2">Whole organism</tissue>
    </source>
</reference>
<dbReference type="PANTHER" id="PTHR21268:SF2">
    <property type="entry name" value="NADH DEHYDROGENASE [UBIQUINONE] IRON-SULFUR PROTEIN 5"/>
    <property type="match status" value="1"/>
</dbReference>
<evidence type="ECO:0000313" key="2">
    <source>
        <dbReference type="RefSeq" id="XP_026283678.1"/>
    </source>
</evidence>
<dbReference type="KEGG" id="foc:113210074"/>
<gene>
    <name evidence="2" type="primary">LOC113210074</name>
</gene>
<dbReference type="PANTHER" id="PTHR21268">
    <property type="entry name" value="NADH DEHYDROGENASE [UBIQUINONE] IRON-SULFUR PROTEIN 5"/>
    <property type="match status" value="1"/>
</dbReference>
<dbReference type="RefSeq" id="XP_026283678.1">
    <property type="nucleotide sequence ID" value="XM_026427893.2"/>
</dbReference>
<dbReference type="CTD" id="33179"/>
<dbReference type="InterPro" id="IPR009069">
    <property type="entry name" value="Cys_alpha_HP_mot_SF"/>
</dbReference>
<dbReference type="SUPFAM" id="SSF47072">
    <property type="entry name" value="Cysteine alpha-hairpin motif"/>
    <property type="match status" value="1"/>
</dbReference>
<dbReference type="OrthoDB" id="9992197at2759"/>
<accession>A0A6J1SS70</accession>
<keyword evidence="1" id="KW-1185">Reference proteome</keyword>
<name>A0A6J1SS70_FRAOC</name>